<protein>
    <submittedName>
        <fullName evidence="2">Spore germination protein PC</fullName>
    </submittedName>
</protein>
<dbReference type="RefSeq" id="WP_307344255.1">
    <property type="nucleotide sequence ID" value="NZ_JAUSUD010000019.1"/>
</dbReference>
<dbReference type="EMBL" id="JAUSUD010000019">
    <property type="protein sequence ID" value="MDQ0232248.1"/>
    <property type="molecule type" value="Genomic_DNA"/>
</dbReference>
<comment type="caution">
    <text evidence="2">The sequence shown here is derived from an EMBL/GenBank/DDBJ whole genome shotgun (WGS) entry which is preliminary data.</text>
</comment>
<accession>A0ABT9ZL49</accession>
<sequence length="208" mass="24802">MYTNEMMKSLHQLQQYIQHQEQKLNQLSKTIDALQSEVEEIKSKPSTNIEKIEYKFDQLKVERLEGTLNIGLNPTDPNQIDQFEVQHQNMNIHNDVTSQQQHRQLNEQLFQQCHEEIQHFLNKDCIAYLEAAEQQLQLRLDEPHRRHIIEDIRKQVDGRIQYYMNSQPINDVHQFSEHKDRIVNKVKKDVEDSITHFMQHLPKEGGTP</sequence>
<evidence type="ECO:0000313" key="3">
    <source>
        <dbReference type="Proteomes" id="UP001234495"/>
    </source>
</evidence>
<gene>
    <name evidence="2" type="ORF">J2S19_003535</name>
</gene>
<evidence type="ECO:0000256" key="1">
    <source>
        <dbReference type="SAM" id="Coils"/>
    </source>
</evidence>
<keyword evidence="1" id="KW-0175">Coiled coil</keyword>
<organism evidence="2 3">
    <name type="scientific">Metabacillus malikii</name>
    <dbReference type="NCBI Taxonomy" id="1504265"/>
    <lineage>
        <taxon>Bacteria</taxon>
        <taxon>Bacillati</taxon>
        <taxon>Bacillota</taxon>
        <taxon>Bacilli</taxon>
        <taxon>Bacillales</taxon>
        <taxon>Bacillaceae</taxon>
        <taxon>Metabacillus</taxon>
    </lineage>
</organism>
<keyword evidence="3" id="KW-1185">Reference proteome</keyword>
<proteinExistence type="predicted"/>
<evidence type="ECO:0000313" key="2">
    <source>
        <dbReference type="EMBL" id="MDQ0232248.1"/>
    </source>
</evidence>
<dbReference type="Pfam" id="PF10737">
    <property type="entry name" value="GerPC"/>
    <property type="match status" value="1"/>
</dbReference>
<name>A0ABT9ZL49_9BACI</name>
<reference evidence="2 3" key="1">
    <citation type="submission" date="2023-07" db="EMBL/GenBank/DDBJ databases">
        <title>Genomic Encyclopedia of Type Strains, Phase IV (KMG-IV): sequencing the most valuable type-strain genomes for metagenomic binning, comparative biology and taxonomic classification.</title>
        <authorList>
            <person name="Goeker M."/>
        </authorList>
    </citation>
    <scope>NUCLEOTIDE SEQUENCE [LARGE SCALE GENOMIC DNA]</scope>
    <source>
        <strain evidence="2 3">DSM 29005</strain>
    </source>
</reference>
<dbReference type="InterPro" id="IPR019673">
    <property type="entry name" value="Spore_germination_GerPC"/>
</dbReference>
<feature type="coiled-coil region" evidence="1">
    <location>
        <begin position="10"/>
        <end position="44"/>
    </location>
</feature>
<dbReference type="Proteomes" id="UP001234495">
    <property type="component" value="Unassembled WGS sequence"/>
</dbReference>